<evidence type="ECO:0000313" key="2">
    <source>
        <dbReference type="EMBL" id="GIY77613.1"/>
    </source>
</evidence>
<comment type="caution">
    <text evidence="2">The sequence shown here is derived from an EMBL/GenBank/DDBJ whole genome shotgun (WGS) entry which is preliminary data.</text>
</comment>
<dbReference type="EMBL" id="BPLR01015653">
    <property type="protein sequence ID" value="GIY77613.1"/>
    <property type="molecule type" value="Genomic_DNA"/>
</dbReference>
<sequence length="85" mass="9984">MFISFYAAPSNTIQFMIHPELIPDQRIYDKPHVKIKYLFQPPAKSLSQPLLTHQKRGLLKVNSHEDRTSYSERNPNQSKFKSQNL</sequence>
<feature type="region of interest" description="Disordered" evidence="1">
    <location>
        <begin position="56"/>
        <end position="85"/>
    </location>
</feature>
<dbReference type="Proteomes" id="UP001054945">
    <property type="component" value="Unassembled WGS sequence"/>
</dbReference>
<name>A0AAV4W7M7_CAEEX</name>
<proteinExistence type="predicted"/>
<organism evidence="2 3">
    <name type="scientific">Caerostris extrusa</name>
    <name type="common">Bark spider</name>
    <name type="synonym">Caerostris bankana</name>
    <dbReference type="NCBI Taxonomy" id="172846"/>
    <lineage>
        <taxon>Eukaryota</taxon>
        <taxon>Metazoa</taxon>
        <taxon>Ecdysozoa</taxon>
        <taxon>Arthropoda</taxon>
        <taxon>Chelicerata</taxon>
        <taxon>Arachnida</taxon>
        <taxon>Araneae</taxon>
        <taxon>Araneomorphae</taxon>
        <taxon>Entelegynae</taxon>
        <taxon>Araneoidea</taxon>
        <taxon>Araneidae</taxon>
        <taxon>Caerostris</taxon>
    </lineage>
</organism>
<keyword evidence="3" id="KW-1185">Reference proteome</keyword>
<dbReference type="AlphaFoldDB" id="A0AAV4W7M7"/>
<accession>A0AAV4W7M7</accession>
<evidence type="ECO:0000256" key="1">
    <source>
        <dbReference type="SAM" id="MobiDB-lite"/>
    </source>
</evidence>
<reference evidence="2 3" key="1">
    <citation type="submission" date="2021-06" db="EMBL/GenBank/DDBJ databases">
        <title>Caerostris extrusa draft genome.</title>
        <authorList>
            <person name="Kono N."/>
            <person name="Arakawa K."/>
        </authorList>
    </citation>
    <scope>NUCLEOTIDE SEQUENCE [LARGE SCALE GENOMIC DNA]</scope>
</reference>
<evidence type="ECO:0000313" key="3">
    <source>
        <dbReference type="Proteomes" id="UP001054945"/>
    </source>
</evidence>
<feature type="compositionally biased region" description="Polar residues" evidence="1">
    <location>
        <begin position="71"/>
        <end position="85"/>
    </location>
</feature>
<gene>
    <name evidence="2" type="ORF">CEXT_345391</name>
</gene>
<protein>
    <submittedName>
        <fullName evidence="2">Uncharacterized protein</fullName>
    </submittedName>
</protein>